<feature type="compositionally biased region" description="Basic and acidic residues" evidence="1">
    <location>
        <begin position="591"/>
        <end position="603"/>
    </location>
</feature>
<feature type="compositionally biased region" description="Acidic residues" evidence="1">
    <location>
        <begin position="491"/>
        <end position="500"/>
    </location>
</feature>
<feature type="region of interest" description="Disordered" evidence="1">
    <location>
        <begin position="457"/>
        <end position="553"/>
    </location>
</feature>
<feature type="compositionally biased region" description="Low complexity" evidence="1">
    <location>
        <begin position="432"/>
        <end position="445"/>
    </location>
</feature>
<feature type="compositionally biased region" description="Basic and acidic residues" evidence="1">
    <location>
        <begin position="470"/>
        <end position="483"/>
    </location>
</feature>
<evidence type="ECO:0000313" key="3">
    <source>
        <dbReference type="Proteomes" id="UP000275078"/>
    </source>
</evidence>
<gene>
    <name evidence="2" type="ORF">BJ508DRAFT_328876</name>
</gene>
<feature type="compositionally biased region" description="Polar residues" evidence="1">
    <location>
        <begin position="24"/>
        <end position="38"/>
    </location>
</feature>
<feature type="compositionally biased region" description="Polar residues" evidence="1">
    <location>
        <begin position="457"/>
        <end position="466"/>
    </location>
</feature>
<sequence>MDNHMVDMAPFSGVWNVHYSPATKFSSHRNPSPTQQANNHRHHSRYWDSLQTPLGSSESLVSLFRGHPKPIKDAIAVVHQFARNEHELEQEERSVTLSLSPTDYALFLRIIDTIDIQYGSVSWDYDLRGEEITIEMLTSHHEASTSTCCTVVRGALDGEIKKYVSDPIALVQLSTVEGSTADVKMNTNPAIHGGLKVSVRGKQKKADPKKKKKTKTKKYQPDQQFYSMNHSLAYGCPYPPIVTETAMSQSLYKLHGRLIRWIAEGFGRITLAIGFYCPAFTWIPEDHPNRIPPVKLVTYRKVASKCGNPKIYGIEMQDCVWISDRQGNPRSGKHTIRLDQFLYIRDFKNKVARQRNNAPHRLICPPLELLKAKVEINFETYHVRIRQRMMLDNINGKTLSSSGSGSEKCYAVAIQNKCRKGRKKNPDEDSDGLSSKSSSTSSNNSMVAYSIDNANKNVATSPSTEQPELPAHDETSQPHEPNGHDQANTDQDTDADDVPDSDCRTPETFQEDYEDQGNYSFADHSFGNADTELNDSPSVSSEKDLLFRENEEPHNVSVIQEDLLDKYGTVYDVPPATWSPLDDEKGEEMDQSEKEQRMIDEQLSRAQATAVDAIPTEYADDPDYDYEMDKLAGVEEEEDLGEEYSYTSEEDSSSGEEYSSANEEFEETC</sequence>
<evidence type="ECO:0000313" key="2">
    <source>
        <dbReference type="EMBL" id="RPA78846.1"/>
    </source>
</evidence>
<feature type="region of interest" description="Disordered" evidence="1">
    <location>
        <begin position="575"/>
        <end position="669"/>
    </location>
</feature>
<dbReference type="OrthoDB" id="76567at2759"/>
<keyword evidence="3" id="KW-1185">Reference proteome</keyword>
<dbReference type="Proteomes" id="UP000275078">
    <property type="component" value="Unassembled WGS sequence"/>
</dbReference>
<proteinExistence type="predicted"/>
<protein>
    <submittedName>
        <fullName evidence="2">Uncharacterized protein</fullName>
    </submittedName>
</protein>
<feature type="compositionally biased region" description="Basic and acidic residues" evidence="1">
    <location>
        <begin position="541"/>
        <end position="553"/>
    </location>
</feature>
<name>A0A3N4I0C9_ASCIM</name>
<feature type="region of interest" description="Disordered" evidence="1">
    <location>
        <begin position="24"/>
        <end position="43"/>
    </location>
</feature>
<feature type="region of interest" description="Disordered" evidence="1">
    <location>
        <begin position="418"/>
        <end position="445"/>
    </location>
</feature>
<accession>A0A3N4I0C9</accession>
<feature type="compositionally biased region" description="Acidic residues" evidence="1">
    <location>
        <begin position="634"/>
        <end position="654"/>
    </location>
</feature>
<evidence type="ECO:0000256" key="1">
    <source>
        <dbReference type="SAM" id="MobiDB-lite"/>
    </source>
</evidence>
<organism evidence="2 3">
    <name type="scientific">Ascobolus immersus RN42</name>
    <dbReference type="NCBI Taxonomy" id="1160509"/>
    <lineage>
        <taxon>Eukaryota</taxon>
        <taxon>Fungi</taxon>
        <taxon>Dikarya</taxon>
        <taxon>Ascomycota</taxon>
        <taxon>Pezizomycotina</taxon>
        <taxon>Pezizomycetes</taxon>
        <taxon>Pezizales</taxon>
        <taxon>Ascobolaceae</taxon>
        <taxon>Ascobolus</taxon>
    </lineage>
</organism>
<dbReference type="EMBL" id="ML119706">
    <property type="protein sequence ID" value="RPA78846.1"/>
    <property type="molecule type" value="Genomic_DNA"/>
</dbReference>
<dbReference type="AlphaFoldDB" id="A0A3N4I0C9"/>
<reference evidence="2 3" key="1">
    <citation type="journal article" date="2018" name="Nat. Ecol. Evol.">
        <title>Pezizomycetes genomes reveal the molecular basis of ectomycorrhizal truffle lifestyle.</title>
        <authorList>
            <person name="Murat C."/>
            <person name="Payen T."/>
            <person name="Noel B."/>
            <person name="Kuo A."/>
            <person name="Morin E."/>
            <person name="Chen J."/>
            <person name="Kohler A."/>
            <person name="Krizsan K."/>
            <person name="Balestrini R."/>
            <person name="Da Silva C."/>
            <person name="Montanini B."/>
            <person name="Hainaut M."/>
            <person name="Levati E."/>
            <person name="Barry K.W."/>
            <person name="Belfiori B."/>
            <person name="Cichocki N."/>
            <person name="Clum A."/>
            <person name="Dockter R.B."/>
            <person name="Fauchery L."/>
            <person name="Guy J."/>
            <person name="Iotti M."/>
            <person name="Le Tacon F."/>
            <person name="Lindquist E.A."/>
            <person name="Lipzen A."/>
            <person name="Malagnac F."/>
            <person name="Mello A."/>
            <person name="Molinier V."/>
            <person name="Miyauchi S."/>
            <person name="Poulain J."/>
            <person name="Riccioni C."/>
            <person name="Rubini A."/>
            <person name="Sitrit Y."/>
            <person name="Splivallo R."/>
            <person name="Traeger S."/>
            <person name="Wang M."/>
            <person name="Zifcakova L."/>
            <person name="Wipf D."/>
            <person name="Zambonelli A."/>
            <person name="Paolocci F."/>
            <person name="Nowrousian M."/>
            <person name="Ottonello S."/>
            <person name="Baldrian P."/>
            <person name="Spatafora J.W."/>
            <person name="Henrissat B."/>
            <person name="Nagy L.G."/>
            <person name="Aury J.M."/>
            <person name="Wincker P."/>
            <person name="Grigoriev I.V."/>
            <person name="Bonfante P."/>
            <person name="Martin F.M."/>
        </authorList>
    </citation>
    <scope>NUCLEOTIDE SEQUENCE [LARGE SCALE GENOMIC DNA]</scope>
    <source>
        <strain evidence="2 3">RN42</strain>
    </source>
</reference>